<dbReference type="PANTHER" id="PTHR48097:SF5">
    <property type="entry name" value="LOW SPECIFICITY L-THREONINE ALDOLASE"/>
    <property type="match status" value="1"/>
</dbReference>
<dbReference type="Proteomes" id="UP000199103">
    <property type="component" value="Chromosome I"/>
</dbReference>
<dbReference type="OrthoDB" id="9774495at2"/>
<organism evidence="5 6">
    <name type="scientific">Microlunatus soli</name>
    <dbReference type="NCBI Taxonomy" id="630515"/>
    <lineage>
        <taxon>Bacteria</taxon>
        <taxon>Bacillati</taxon>
        <taxon>Actinomycetota</taxon>
        <taxon>Actinomycetes</taxon>
        <taxon>Propionibacteriales</taxon>
        <taxon>Propionibacteriaceae</taxon>
        <taxon>Microlunatus</taxon>
    </lineage>
</organism>
<dbReference type="PANTHER" id="PTHR48097">
    <property type="entry name" value="L-THREONINE ALDOLASE-RELATED"/>
    <property type="match status" value="1"/>
</dbReference>
<keyword evidence="6" id="KW-1185">Reference proteome</keyword>
<evidence type="ECO:0000256" key="3">
    <source>
        <dbReference type="ARBA" id="ARBA00022898"/>
    </source>
</evidence>
<reference evidence="5 6" key="1">
    <citation type="submission" date="2016-10" db="EMBL/GenBank/DDBJ databases">
        <authorList>
            <person name="de Groot N.N."/>
        </authorList>
    </citation>
    <scope>NUCLEOTIDE SEQUENCE [LARGE SCALE GENOMIC DNA]</scope>
    <source>
        <strain evidence="5 6">DSM 21800</strain>
    </source>
</reference>
<dbReference type="Gene3D" id="3.90.1150.10">
    <property type="entry name" value="Aspartate Aminotransferase, domain 1"/>
    <property type="match status" value="1"/>
</dbReference>
<dbReference type="RefSeq" id="WP_091530409.1">
    <property type="nucleotide sequence ID" value="NZ_LT629772.1"/>
</dbReference>
<comment type="similarity">
    <text evidence="2">Belongs to the threonine aldolase family.</text>
</comment>
<dbReference type="STRING" id="630515.SAMN04489812_5752"/>
<proteinExistence type="inferred from homology"/>
<dbReference type="GO" id="GO:0016829">
    <property type="term" value="F:lyase activity"/>
    <property type="evidence" value="ECO:0007669"/>
    <property type="project" value="InterPro"/>
</dbReference>
<dbReference type="InterPro" id="IPR001597">
    <property type="entry name" value="ArAA_b-elim_lyase/Thr_aldolase"/>
</dbReference>
<dbReference type="GO" id="GO:0006520">
    <property type="term" value="P:amino acid metabolic process"/>
    <property type="evidence" value="ECO:0007669"/>
    <property type="project" value="InterPro"/>
</dbReference>
<protein>
    <submittedName>
        <fullName evidence="5">L-threonine aldolase</fullName>
    </submittedName>
</protein>
<dbReference type="InterPro" id="IPR015422">
    <property type="entry name" value="PyrdxlP-dep_Trfase_small"/>
</dbReference>
<evidence type="ECO:0000313" key="6">
    <source>
        <dbReference type="Proteomes" id="UP000199103"/>
    </source>
</evidence>
<keyword evidence="3" id="KW-0663">Pyridoxal phosphate</keyword>
<dbReference type="EMBL" id="LT629772">
    <property type="protein sequence ID" value="SDT42326.1"/>
    <property type="molecule type" value="Genomic_DNA"/>
</dbReference>
<feature type="domain" description="Aromatic amino acid beta-eliminating lyase/threonine aldolase" evidence="4">
    <location>
        <begin position="13"/>
        <end position="281"/>
    </location>
</feature>
<dbReference type="CDD" id="cd06502">
    <property type="entry name" value="TA_like"/>
    <property type="match status" value="1"/>
</dbReference>
<evidence type="ECO:0000256" key="1">
    <source>
        <dbReference type="ARBA" id="ARBA00001933"/>
    </source>
</evidence>
<dbReference type="InterPro" id="IPR015421">
    <property type="entry name" value="PyrdxlP-dep_Trfase_major"/>
</dbReference>
<dbReference type="SUPFAM" id="SSF53383">
    <property type="entry name" value="PLP-dependent transferases"/>
    <property type="match status" value="1"/>
</dbReference>
<comment type="cofactor">
    <cofactor evidence="1">
        <name>pyridoxal 5'-phosphate</name>
        <dbReference type="ChEBI" id="CHEBI:597326"/>
    </cofactor>
</comment>
<name>A0A1H2AA15_9ACTN</name>
<dbReference type="AlphaFoldDB" id="A0A1H2AA15"/>
<evidence type="ECO:0000256" key="2">
    <source>
        <dbReference type="ARBA" id="ARBA00006966"/>
    </source>
</evidence>
<gene>
    <name evidence="5" type="ORF">SAMN04489812_5752</name>
</gene>
<evidence type="ECO:0000259" key="4">
    <source>
        <dbReference type="Pfam" id="PF01212"/>
    </source>
</evidence>
<sequence>MTNGLHDPQTRGFASDNYAGAHPEVLEALGRANGGHQPSYGADVYTARLAELLVDHFGAGVQGFGVFNGTGANVVGLQAMTPRWGSVITAASAHIHTDEAGAPERVAGLKLLTVPTGDGKLRPDDLERFPVDPTDVHHPLPAVVSITQSTEYGTLYTPDELAALTERAHRLGLTVHVDGARIANAAASLGVPLRAISTDVGVDVLSLGGTKNGVLFGEIVLVINPDAVDGIDYLRKLNMQLASKMRFLSAQFVALLDDDLWLRSAARANAMATSLRNGLQQRLDAGTISGVGFSQPTQANTILATLPDGAADRLRQHFAFYDWDRAAREVRWVCSFDTTESDVDQFLAAITTELG</sequence>
<evidence type="ECO:0000313" key="5">
    <source>
        <dbReference type="EMBL" id="SDT42326.1"/>
    </source>
</evidence>
<dbReference type="InterPro" id="IPR015424">
    <property type="entry name" value="PyrdxlP-dep_Trfase"/>
</dbReference>
<dbReference type="Pfam" id="PF01212">
    <property type="entry name" value="Beta_elim_lyase"/>
    <property type="match status" value="1"/>
</dbReference>
<accession>A0A1H2AA15</accession>
<dbReference type="Gene3D" id="3.40.640.10">
    <property type="entry name" value="Type I PLP-dependent aspartate aminotransferase-like (Major domain)"/>
    <property type="match status" value="1"/>
</dbReference>